<dbReference type="AlphaFoldDB" id="A0AAE0WD02"/>
<comment type="subcellular location">
    <subcellularLocation>
        <location evidence="1">Membrane</location>
        <topology evidence="1">Single-pass type I membrane protein</topology>
    </subcellularLocation>
</comment>
<keyword evidence="4" id="KW-0732">Signal</keyword>
<reference evidence="9" key="1">
    <citation type="journal article" date="2021" name="Genome Biol. Evol.">
        <title>A High-Quality Reference Genome for a Parasitic Bivalve with Doubly Uniparental Inheritance (Bivalvia: Unionida).</title>
        <authorList>
            <person name="Smith C.H."/>
        </authorList>
    </citation>
    <scope>NUCLEOTIDE SEQUENCE</scope>
    <source>
        <strain evidence="9">CHS0354</strain>
    </source>
</reference>
<reference evidence="9" key="2">
    <citation type="journal article" date="2021" name="Genome Biol. Evol.">
        <title>Developing a high-quality reference genome for a parasitic bivalve with doubly uniparental inheritance (Bivalvia: Unionida).</title>
        <authorList>
            <person name="Smith C.H."/>
        </authorList>
    </citation>
    <scope>NUCLEOTIDE SEQUENCE</scope>
    <source>
        <strain evidence="9">CHS0354</strain>
        <tissue evidence="9">Mantle</tissue>
    </source>
</reference>
<evidence type="ECO:0000256" key="4">
    <source>
        <dbReference type="ARBA" id="ARBA00022729"/>
    </source>
</evidence>
<evidence type="ECO:0000256" key="6">
    <source>
        <dbReference type="ARBA" id="ARBA00023136"/>
    </source>
</evidence>
<feature type="transmembrane region" description="Helical" evidence="8">
    <location>
        <begin position="5"/>
        <end position="23"/>
    </location>
</feature>
<comment type="caution">
    <text evidence="9">The sequence shown here is derived from an EMBL/GenBank/DDBJ whole genome shotgun (WGS) entry which is preliminary data.</text>
</comment>
<name>A0AAE0WD02_9BIVA</name>
<keyword evidence="7" id="KW-0325">Glycoprotein</keyword>
<dbReference type="PANTHER" id="PTHR28607">
    <property type="entry name" value="EXPRESSED PROTEIN"/>
    <property type="match status" value="1"/>
</dbReference>
<evidence type="ECO:0000256" key="2">
    <source>
        <dbReference type="ARBA" id="ARBA00006986"/>
    </source>
</evidence>
<organism evidence="9 10">
    <name type="scientific">Potamilus streckersoni</name>
    <dbReference type="NCBI Taxonomy" id="2493646"/>
    <lineage>
        <taxon>Eukaryota</taxon>
        <taxon>Metazoa</taxon>
        <taxon>Spiralia</taxon>
        <taxon>Lophotrochozoa</taxon>
        <taxon>Mollusca</taxon>
        <taxon>Bivalvia</taxon>
        <taxon>Autobranchia</taxon>
        <taxon>Heteroconchia</taxon>
        <taxon>Palaeoheterodonta</taxon>
        <taxon>Unionida</taxon>
        <taxon>Unionoidea</taxon>
        <taxon>Unionidae</taxon>
        <taxon>Ambleminae</taxon>
        <taxon>Lampsilini</taxon>
        <taxon>Potamilus</taxon>
    </lineage>
</organism>
<evidence type="ECO:0000256" key="1">
    <source>
        <dbReference type="ARBA" id="ARBA00004479"/>
    </source>
</evidence>
<keyword evidence="10" id="KW-1185">Reference proteome</keyword>
<dbReference type="Pfam" id="PF06679">
    <property type="entry name" value="DUF1180"/>
    <property type="match status" value="1"/>
</dbReference>
<evidence type="ECO:0000256" key="8">
    <source>
        <dbReference type="SAM" id="Phobius"/>
    </source>
</evidence>
<accession>A0AAE0WD02</accession>
<evidence type="ECO:0000313" key="10">
    <source>
        <dbReference type="Proteomes" id="UP001195483"/>
    </source>
</evidence>
<keyword evidence="6 8" id="KW-0472">Membrane</keyword>
<feature type="transmembrane region" description="Helical" evidence="8">
    <location>
        <begin position="82"/>
        <end position="103"/>
    </location>
</feature>
<keyword evidence="3 8" id="KW-0812">Transmembrane</keyword>
<protein>
    <submittedName>
        <fullName evidence="9">Uncharacterized protein</fullName>
    </submittedName>
</protein>
<evidence type="ECO:0000313" key="9">
    <source>
        <dbReference type="EMBL" id="KAK3610171.1"/>
    </source>
</evidence>
<dbReference type="EMBL" id="JAEAOA010002259">
    <property type="protein sequence ID" value="KAK3610171.1"/>
    <property type="molecule type" value="Genomic_DNA"/>
</dbReference>
<evidence type="ECO:0000256" key="7">
    <source>
        <dbReference type="ARBA" id="ARBA00023180"/>
    </source>
</evidence>
<reference evidence="9" key="3">
    <citation type="submission" date="2023-05" db="EMBL/GenBank/DDBJ databases">
        <authorList>
            <person name="Smith C.H."/>
        </authorList>
    </citation>
    <scope>NUCLEOTIDE SEQUENCE</scope>
    <source>
        <strain evidence="9">CHS0354</strain>
        <tissue evidence="9">Mantle</tissue>
    </source>
</reference>
<comment type="similarity">
    <text evidence="2">Belongs to the FAM174 family.</text>
</comment>
<dbReference type="PANTHER" id="PTHR28607:SF4">
    <property type="entry name" value="TRANSMEMBRANE PROTEIN"/>
    <property type="match status" value="1"/>
</dbReference>
<keyword evidence="5 8" id="KW-1133">Transmembrane helix</keyword>
<evidence type="ECO:0000256" key="3">
    <source>
        <dbReference type="ARBA" id="ARBA00022692"/>
    </source>
</evidence>
<dbReference type="Proteomes" id="UP001195483">
    <property type="component" value="Unassembled WGS sequence"/>
</dbReference>
<dbReference type="InterPro" id="IPR009565">
    <property type="entry name" value="FAM174-like"/>
</dbReference>
<sequence>MSFKAFCKVDVIFFVVVLTMIFIQRNSLVKSSNVSSTTTNIASSSVTETIVNQTNTTSEMPESKTKPDFIKFFDSLGKNKDMLLRALYVLIAVTTIVIIYFGIKAWRVHRRKSKSRKYGIITKGADLEMEPLGKGDDDEEDLTVFEINNKNKKK</sequence>
<evidence type="ECO:0000256" key="5">
    <source>
        <dbReference type="ARBA" id="ARBA00022989"/>
    </source>
</evidence>
<dbReference type="GO" id="GO:0016020">
    <property type="term" value="C:membrane"/>
    <property type="evidence" value="ECO:0007669"/>
    <property type="project" value="UniProtKB-SubCell"/>
</dbReference>
<proteinExistence type="inferred from homology"/>
<gene>
    <name evidence="9" type="ORF">CHS0354_038809</name>
</gene>